<name>A0A217ER41_BPGO3</name>
<reference evidence="1" key="1">
    <citation type="journal article" date="2017" name="Viruses">
        <title>Characterization of Bacillus subtilis Viruses vB_BsuM-Goe2 and vB_BsuM-Goe3.</title>
        <authorList>
            <person name="Willms I.M."/>
            <person name="Hoppert M."/>
            <person name="Hertel R."/>
        </authorList>
    </citation>
    <scope>NUCLEOTIDE SEQUENCE [LARGE SCALE GENOMIC DNA]</scope>
</reference>
<sequence>MQPEQGKPIEPQYVVSEYQSKLNELMRENIYLKSYIIQLEKQLETYTANNTEKEG</sequence>
<dbReference type="Proteomes" id="UP000221795">
    <property type="component" value="Segment"/>
</dbReference>
<dbReference type="EMBL" id="KY368640">
    <property type="protein sequence ID" value="APZ82550.1"/>
    <property type="molecule type" value="Genomic_DNA"/>
</dbReference>
<accession>A0A217ER41</accession>
<organism evidence="1 2">
    <name type="scientific">Bacillus phage vB_BsuM-Goe3</name>
    <dbReference type="NCBI Taxonomy" id="1933063"/>
    <lineage>
        <taxon>Viruses</taxon>
        <taxon>Duplodnaviria</taxon>
        <taxon>Heunggongvirae</taxon>
        <taxon>Uroviricota</taxon>
        <taxon>Caudoviricetes</taxon>
        <taxon>Herelleviridae</taxon>
        <taxon>Bastillevirinae</taxon>
        <taxon>Grisebachstrassevirus</taxon>
        <taxon>Grisebachstrassevirus goe3</taxon>
    </lineage>
</organism>
<gene>
    <name evidence="1" type="ORF">Goe3_c08900</name>
</gene>
<evidence type="ECO:0000313" key="2">
    <source>
        <dbReference type="Proteomes" id="UP000221795"/>
    </source>
</evidence>
<protein>
    <submittedName>
        <fullName evidence="1">Uncharacterized protein</fullName>
    </submittedName>
</protein>
<organismHost>
    <name type="scientific">Bacillus subtilis</name>
    <dbReference type="NCBI Taxonomy" id="1423"/>
</organismHost>
<evidence type="ECO:0000313" key="1">
    <source>
        <dbReference type="EMBL" id="APZ82550.1"/>
    </source>
</evidence>
<proteinExistence type="predicted"/>
<keyword evidence="2" id="KW-1185">Reference proteome</keyword>